<dbReference type="AlphaFoldDB" id="A0A4Y2C1X3"/>
<keyword evidence="2" id="KW-1185">Reference proteome</keyword>
<protein>
    <submittedName>
        <fullName evidence="1">Uncharacterized protein</fullName>
    </submittedName>
</protein>
<proteinExistence type="predicted"/>
<sequence length="99" mass="10941">MDLLKPADLEGTEDFAIHTKVGVALHSGTASNENCLFVCRAIWGPLRWHSLAFSLSLEVGFRFNCGDISGVSRSLFAKRPYWMSDSDQLGLTASLFFVL</sequence>
<evidence type="ECO:0000313" key="1">
    <source>
        <dbReference type="EMBL" id="GBL97755.1"/>
    </source>
</evidence>
<organism evidence="1 2">
    <name type="scientific">Araneus ventricosus</name>
    <name type="common">Orbweaver spider</name>
    <name type="synonym">Epeira ventricosa</name>
    <dbReference type="NCBI Taxonomy" id="182803"/>
    <lineage>
        <taxon>Eukaryota</taxon>
        <taxon>Metazoa</taxon>
        <taxon>Ecdysozoa</taxon>
        <taxon>Arthropoda</taxon>
        <taxon>Chelicerata</taxon>
        <taxon>Arachnida</taxon>
        <taxon>Araneae</taxon>
        <taxon>Araneomorphae</taxon>
        <taxon>Entelegynae</taxon>
        <taxon>Araneoidea</taxon>
        <taxon>Araneidae</taxon>
        <taxon>Araneus</taxon>
    </lineage>
</organism>
<dbReference type="Proteomes" id="UP000499080">
    <property type="component" value="Unassembled WGS sequence"/>
</dbReference>
<name>A0A4Y2C1X3_ARAVE</name>
<reference evidence="1 2" key="1">
    <citation type="journal article" date="2019" name="Sci. Rep.">
        <title>Orb-weaving spider Araneus ventricosus genome elucidates the spidroin gene catalogue.</title>
        <authorList>
            <person name="Kono N."/>
            <person name="Nakamura H."/>
            <person name="Ohtoshi R."/>
            <person name="Moran D.A.P."/>
            <person name="Shinohara A."/>
            <person name="Yoshida Y."/>
            <person name="Fujiwara M."/>
            <person name="Mori M."/>
            <person name="Tomita M."/>
            <person name="Arakawa K."/>
        </authorList>
    </citation>
    <scope>NUCLEOTIDE SEQUENCE [LARGE SCALE GENOMIC DNA]</scope>
</reference>
<accession>A0A4Y2C1X3</accession>
<gene>
    <name evidence="1" type="ORF">AVEN_248688_1</name>
</gene>
<evidence type="ECO:0000313" key="2">
    <source>
        <dbReference type="Proteomes" id="UP000499080"/>
    </source>
</evidence>
<dbReference type="EMBL" id="BGPR01000132">
    <property type="protein sequence ID" value="GBL97755.1"/>
    <property type="molecule type" value="Genomic_DNA"/>
</dbReference>
<comment type="caution">
    <text evidence="1">The sequence shown here is derived from an EMBL/GenBank/DDBJ whole genome shotgun (WGS) entry which is preliminary data.</text>
</comment>